<accession>A0A1Q6R1K4</accession>
<evidence type="ECO:0000256" key="12">
    <source>
        <dbReference type="ARBA" id="ARBA00048555"/>
    </source>
</evidence>
<dbReference type="Gene3D" id="1.20.1200.10">
    <property type="entry name" value="Cobalamin adenosyltransferase-like"/>
    <property type="match status" value="1"/>
</dbReference>
<name>A0A1Q6R1K4_9FIRM</name>
<evidence type="ECO:0000256" key="7">
    <source>
        <dbReference type="ARBA" id="ARBA00022741"/>
    </source>
</evidence>
<comment type="catalytic activity">
    <reaction evidence="12 14">
        <text>2 cob(II)yrinate a,c diamide + reduced [electron-transfer flavoprotein] + 2 ATP = 2 adenosylcob(III)yrinate a,c-diamide + 2 triphosphate + oxidized [electron-transfer flavoprotein] + 3 H(+)</text>
        <dbReference type="Rhea" id="RHEA:11528"/>
        <dbReference type="Rhea" id="RHEA-COMP:10685"/>
        <dbReference type="Rhea" id="RHEA-COMP:10686"/>
        <dbReference type="ChEBI" id="CHEBI:15378"/>
        <dbReference type="ChEBI" id="CHEBI:18036"/>
        <dbReference type="ChEBI" id="CHEBI:30616"/>
        <dbReference type="ChEBI" id="CHEBI:57692"/>
        <dbReference type="ChEBI" id="CHEBI:58307"/>
        <dbReference type="ChEBI" id="CHEBI:58503"/>
        <dbReference type="ChEBI" id="CHEBI:58537"/>
        <dbReference type="EC" id="2.5.1.17"/>
    </reaction>
</comment>
<comment type="pathway">
    <text evidence="1 14">Cofactor biosynthesis; adenosylcobalamin biosynthesis; adenosylcobalamin from cob(II)yrinate a,c-diamide: step 2/7.</text>
</comment>
<comment type="caution">
    <text evidence="15">The sequence shown here is derived from an EMBL/GenBank/DDBJ whole genome shotgun (WGS) entry which is preliminary data.</text>
</comment>
<evidence type="ECO:0000256" key="14">
    <source>
        <dbReference type="RuleBase" id="RU366026"/>
    </source>
</evidence>
<organism evidence="15 16">
    <name type="scientific">Phascolarctobacterium succinatutens</name>
    <dbReference type="NCBI Taxonomy" id="626940"/>
    <lineage>
        <taxon>Bacteria</taxon>
        <taxon>Bacillati</taxon>
        <taxon>Bacillota</taxon>
        <taxon>Negativicutes</taxon>
        <taxon>Acidaminococcales</taxon>
        <taxon>Acidaminococcaceae</taxon>
        <taxon>Phascolarctobacterium</taxon>
    </lineage>
</organism>
<dbReference type="GO" id="GO:0008817">
    <property type="term" value="F:corrinoid adenosyltransferase activity"/>
    <property type="evidence" value="ECO:0007669"/>
    <property type="project" value="UniProtKB-UniRule"/>
</dbReference>
<evidence type="ECO:0000313" key="15">
    <source>
        <dbReference type="EMBL" id="OLA36264.1"/>
    </source>
</evidence>
<evidence type="ECO:0000256" key="13">
    <source>
        <dbReference type="ARBA" id="ARBA00048692"/>
    </source>
</evidence>
<dbReference type="Pfam" id="PF01923">
    <property type="entry name" value="Cob_adeno_trans"/>
    <property type="match status" value="1"/>
</dbReference>
<sequence>MKKAAVYTRTGDKGTTGLYTGERVPKQSLRVEAYGTVDEISSALGLARAQVTREDVRETIFNVQKLLMSVMADIASLNLPEPYIKEEHVKLFEDTIDKFDSLLQPLGHFIIPGDTVGAAALDIARTTTRRAERCLLRLAENEPVNPNVLVCLNRLSDLCFILARVECEVK</sequence>
<dbReference type="UniPathway" id="UPA00148">
    <property type="reaction ID" value="UER00233"/>
</dbReference>
<dbReference type="NCBIfam" id="TIGR00636">
    <property type="entry name" value="PduO_Nterm"/>
    <property type="match status" value="1"/>
</dbReference>
<dbReference type="EMBL" id="MNTG01000047">
    <property type="protein sequence ID" value="OLA36264.1"/>
    <property type="molecule type" value="Genomic_DNA"/>
</dbReference>
<evidence type="ECO:0000256" key="5">
    <source>
        <dbReference type="ARBA" id="ARBA00022573"/>
    </source>
</evidence>
<evidence type="ECO:0000256" key="9">
    <source>
        <dbReference type="ARBA" id="ARBA00031529"/>
    </source>
</evidence>
<protein>
    <recommendedName>
        <fullName evidence="4 14">Corrinoid adenosyltransferase</fullName>
        <ecNumber evidence="3 14">2.5.1.17</ecNumber>
    </recommendedName>
    <alternativeName>
        <fullName evidence="9 14">Cob(II)alamin adenosyltransferase</fullName>
    </alternativeName>
    <alternativeName>
        <fullName evidence="11 14">Cob(II)yrinic acid a,c-diamide adenosyltransferase</fullName>
    </alternativeName>
    <alternativeName>
        <fullName evidence="10 14">Cobinamide/cobalamin adenosyltransferase</fullName>
    </alternativeName>
</protein>
<keyword evidence="5 14" id="KW-0169">Cobalamin biosynthesis</keyword>
<evidence type="ECO:0000256" key="6">
    <source>
        <dbReference type="ARBA" id="ARBA00022679"/>
    </source>
</evidence>
<dbReference type="RefSeq" id="WP_021720018.1">
    <property type="nucleotide sequence ID" value="NZ_CAMQNL010000031.1"/>
</dbReference>
<dbReference type="Proteomes" id="UP000186777">
    <property type="component" value="Unassembled WGS sequence"/>
</dbReference>
<evidence type="ECO:0000256" key="1">
    <source>
        <dbReference type="ARBA" id="ARBA00005121"/>
    </source>
</evidence>
<dbReference type="PANTHER" id="PTHR12213">
    <property type="entry name" value="CORRINOID ADENOSYLTRANSFERASE"/>
    <property type="match status" value="1"/>
</dbReference>
<evidence type="ECO:0000256" key="3">
    <source>
        <dbReference type="ARBA" id="ARBA00012454"/>
    </source>
</evidence>
<dbReference type="InterPro" id="IPR029499">
    <property type="entry name" value="PduO-typ"/>
</dbReference>
<dbReference type="GO" id="GO:0009236">
    <property type="term" value="P:cobalamin biosynthetic process"/>
    <property type="evidence" value="ECO:0007669"/>
    <property type="project" value="UniProtKB-UniRule"/>
</dbReference>
<evidence type="ECO:0000313" key="16">
    <source>
        <dbReference type="Proteomes" id="UP000186777"/>
    </source>
</evidence>
<dbReference type="InterPro" id="IPR016030">
    <property type="entry name" value="CblAdoTrfase-like"/>
</dbReference>
<dbReference type="PANTHER" id="PTHR12213:SF0">
    <property type="entry name" value="CORRINOID ADENOSYLTRANSFERASE MMAB"/>
    <property type="match status" value="1"/>
</dbReference>
<evidence type="ECO:0000256" key="8">
    <source>
        <dbReference type="ARBA" id="ARBA00022840"/>
    </source>
</evidence>
<keyword evidence="8 14" id="KW-0067">ATP-binding</keyword>
<comment type="similarity">
    <text evidence="2 14">Belongs to the Cob(I)alamin adenosyltransferase family.</text>
</comment>
<dbReference type="EC" id="2.5.1.17" evidence="3 14"/>
<evidence type="ECO:0000256" key="11">
    <source>
        <dbReference type="ARBA" id="ARBA00033354"/>
    </source>
</evidence>
<dbReference type="AlphaFoldDB" id="A0A1Q6R1K4"/>
<evidence type="ECO:0000256" key="4">
    <source>
        <dbReference type="ARBA" id="ARBA00020963"/>
    </source>
</evidence>
<proteinExistence type="inferred from homology"/>
<keyword evidence="6 14" id="KW-0808">Transferase</keyword>
<dbReference type="STRING" id="626940.BHW43_10765"/>
<evidence type="ECO:0000256" key="2">
    <source>
        <dbReference type="ARBA" id="ARBA00007487"/>
    </source>
</evidence>
<reference evidence="15 16" key="1">
    <citation type="journal article" date="2016" name="Nat. Biotechnol.">
        <title>Measurement of bacterial replication rates in microbial communities.</title>
        <authorList>
            <person name="Brown C.T."/>
            <person name="Olm M.R."/>
            <person name="Thomas B.C."/>
            <person name="Banfield J.F."/>
        </authorList>
    </citation>
    <scope>NUCLEOTIDE SEQUENCE [LARGE SCALE GENOMIC DNA]</scope>
    <source>
        <strain evidence="15">46_33</strain>
    </source>
</reference>
<dbReference type="SUPFAM" id="SSF89028">
    <property type="entry name" value="Cobalamin adenosyltransferase-like"/>
    <property type="match status" value="1"/>
</dbReference>
<dbReference type="GO" id="GO:0005524">
    <property type="term" value="F:ATP binding"/>
    <property type="evidence" value="ECO:0007669"/>
    <property type="project" value="UniProtKB-UniRule"/>
</dbReference>
<comment type="catalytic activity">
    <reaction evidence="13 14">
        <text>2 cob(II)alamin + reduced [electron-transfer flavoprotein] + 2 ATP = 2 adenosylcob(III)alamin + 2 triphosphate + oxidized [electron-transfer flavoprotein] + 3 H(+)</text>
        <dbReference type="Rhea" id="RHEA:28671"/>
        <dbReference type="Rhea" id="RHEA-COMP:10685"/>
        <dbReference type="Rhea" id="RHEA-COMP:10686"/>
        <dbReference type="ChEBI" id="CHEBI:15378"/>
        <dbReference type="ChEBI" id="CHEBI:16304"/>
        <dbReference type="ChEBI" id="CHEBI:18036"/>
        <dbReference type="ChEBI" id="CHEBI:18408"/>
        <dbReference type="ChEBI" id="CHEBI:30616"/>
        <dbReference type="ChEBI" id="CHEBI:57692"/>
        <dbReference type="ChEBI" id="CHEBI:58307"/>
        <dbReference type="EC" id="2.5.1.17"/>
    </reaction>
</comment>
<evidence type="ECO:0000256" key="10">
    <source>
        <dbReference type="ARBA" id="ARBA00033334"/>
    </source>
</evidence>
<dbReference type="InterPro" id="IPR036451">
    <property type="entry name" value="CblAdoTrfase-like_sf"/>
</dbReference>
<keyword evidence="7 14" id="KW-0547">Nucleotide-binding</keyword>
<gene>
    <name evidence="15" type="ORF">BHW43_10765</name>
</gene>